<name>K8EIA3_CARML</name>
<keyword evidence="3" id="KW-1185">Reference proteome</keyword>
<dbReference type="STRING" id="1234679.BN424_2127"/>
<dbReference type="KEGG" id="cml:BN424_2127"/>
<organism evidence="1 3">
    <name type="scientific">Carnobacterium maltaromaticum LMA28</name>
    <dbReference type="NCBI Taxonomy" id="1234679"/>
    <lineage>
        <taxon>Bacteria</taxon>
        <taxon>Bacillati</taxon>
        <taxon>Bacillota</taxon>
        <taxon>Bacilli</taxon>
        <taxon>Lactobacillales</taxon>
        <taxon>Carnobacteriaceae</taxon>
        <taxon>Carnobacterium</taxon>
    </lineage>
</organism>
<proteinExistence type="predicted"/>
<evidence type="ECO:0000313" key="1">
    <source>
        <dbReference type="EMBL" id="CCO11568.2"/>
    </source>
</evidence>
<dbReference type="RefSeq" id="WP_015076717.1">
    <property type="nucleotide sequence ID" value="NC_019425.2"/>
</dbReference>
<dbReference type="HOGENOM" id="CLU_1821892_0_0_9"/>
<gene>
    <name evidence="1" type="ORF">BN424_2127</name>
    <name evidence="2" type="ORF">BN424_2610</name>
</gene>
<accession>K8EIA3</accession>
<evidence type="ECO:0000313" key="2">
    <source>
        <dbReference type="EMBL" id="CCO12049.2"/>
    </source>
</evidence>
<dbReference type="KEGG" id="cml:BN424_2610"/>
<protein>
    <submittedName>
        <fullName evidence="1">Uncharacterized protein</fullName>
    </submittedName>
</protein>
<dbReference type="Proteomes" id="UP000000212">
    <property type="component" value="Chromosome"/>
</dbReference>
<dbReference type="AlphaFoldDB" id="K8EIA3"/>
<evidence type="ECO:0000313" key="3">
    <source>
        <dbReference type="Proteomes" id="UP000000212"/>
    </source>
</evidence>
<dbReference type="EMBL" id="HE999757">
    <property type="protein sequence ID" value="CCO11568.2"/>
    <property type="molecule type" value="Genomic_DNA"/>
</dbReference>
<accession>K8E5S8</accession>
<sequence length="141" mass="15310">MIIEKIYKGMSDAAQAIQKNFETTSTELAKKQDVIKDTGWVNLPITGASVSNVRMRRVGNLVKLSGSFTFKTSTGALLDFPLGFKPSQGSFSQTIVGQAQAAQILALYITKNGISVIWNTSNATDFHLDSITFITDDAFPT</sequence>
<dbReference type="EMBL" id="HE999757">
    <property type="protein sequence ID" value="CCO12049.2"/>
    <property type="molecule type" value="Genomic_DNA"/>
</dbReference>
<dbReference type="Gene3D" id="6.10.140.2190">
    <property type="match status" value="1"/>
</dbReference>
<reference evidence="1 3" key="1">
    <citation type="journal article" date="2013" name="Genome Announc.">
        <title>Complete Chromosome Sequence of Carnobacterium maltaromaticum LMA 28.</title>
        <authorList>
            <person name="Cailliez-Grimal C."/>
            <person name="Chaillou S."/>
            <person name="Anba-Mondoloni J."/>
            <person name="Loux V."/>
            <person name="Afzal M.I."/>
            <person name="Rahman A."/>
            <person name="Kergourlay G."/>
            <person name="Champomier-Verges M.C."/>
            <person name="Zagorec M."/>
            <person name="Dalgaard P."/>
            <person name="Leisner J.J."/>
            <person name="Prevost H."/>
            <person name="Revol-Junelles A.M."/>
            <person name="Borges F."/>
        </authorList>
    </citation>
    <scope>NUCLEOTIDE SEQUENCE</scope>
    <source>
        <strain evidence="1 3">LMA28</strain>
    </source>
</reference>